<sequence>MGDKKDEGGFDIDFKVLPPELQVKLWLLSLDADTSKVTLAYNPGKFVMNIGYSYGGSIESSFLVRRFSAKLGVNPSSREVDLGLVFRGFKFSASTSVGKPTLGLGISYGSGLLPFPSQLGSTFTSAAGGLSNIAGDLSSAPDNPLAWYNLHSDDVESISKAVSLGQQIMKAGSDKNRFGVGLRLNYTSESGLTIYGGAQLRF</sequence>
<reference evidence="1 2" key="1">
    <citation type="submission" date="2019-02" db="EMBL/GenBank/DDBJ databases">
        <title>Deep-cultivation of Planctomycetes and their phenomic and genomic characterization uncovers novel biology.</title>
        <authorList>
            <person name="Wiegand S."/>
            <person name="Jogler M."/>
            <person name="Boedeker C."/>
            <person name="Pinto D."/>
            <person name="Vollmers J."/>
            <person name="Rivas-Marin E."/>
            <person name="Kohn T."/>
            <person name="Peeters S.H."/>
            <person name="Heuer A."/>
            <person name="Rast P."/>
            <person name="Oberbeckmann S."/>
            <person name="Bunk B."/>
            <person name="Jeske O."/>
            <person name="Meyerdierks A."/>
            <person name="Storesund J.E."/>
            <person name="Kallscheuer N."/>
            <person name="Luecker S."/>
            <person name="Lage O.M."/>
            <person name="Pohl T."/>
            <person name="Merkel B.J."/>
            <person name="Hornburger P."/>
            <person name="Mueller R.-W."/>
            <person name="Bruemmer F."/>
            <person name="Labrenz M."/>
            <person name="Spormann A.M."/>
            <person name="Op den Camp H."/>
            <person name="Overmann J."/>
            <person name="Amann R."/>
            <person name="Jetten M.S.M."/>
            <person name="Mascher T."/>
            <person name="Medema M.H."/>
            <person name="Devos D.P."/>
            <person name="Kaster A.-K."/>
            <person name="Ovreas L."/>
            <person name="Rohde M."/>
            <person name="Galperin M.Y."/>
            <person name="Jogler C."/>
        </authorList>
    </citation>
    <scope>NUCLEOTIDE SEQUENCE [LARGE SCALE GENOMIC DNA]</scope>
    <source>
        <strain evidence="1 2">Pan44</strain>
    </source>
</reference>
<dbReference type="EMBL" id="CP036271">
    <property type="protein sequence ID" value="QDT55788.1"/>
    <property type="molecule type" value="Genomic_DNA"/>
</dbReference>
<proteinExistence type="predicted"/>
<organism evidence="1 2">
    <name type="scientific">Caulifigura coniformis</name>
    <dbReference type="NCBI Taxonomy" id="2527983"/>
    <lineage>
        <taxon>Bacteria</taxon>
        <taxon>Pseudomonadati</taxon>
        <taxon>Planctomycetota</taxon>
        <taxon>Planctomycetia</taxon>
        <taxon>Planctomycetales</taxon>
        <taxon>Planctomycetaceae</taxon>
        <taxon>Caulifigura</taxon>
    </lineage>
</organism>
<evidence type="ECO:0000313" key="2">
    <source>
        <dbReference type="Proteomes" id="UP000315700"/>
    </source>
</evidence>
<gene>
    <name evidence="1" type="ORF">Pan44_38360</name>
</gene>
<dbReference type="RefSeq" id="WP_145032083.1">
    <property type="nucleotide sequence ID" value="NZ_CP036271.1"/>
</dbReference>
<name>A0A517SI39_9PLAN</name>
<protein>
    <recommendedName>
        <fullName evidence="3">Porin domain-containing protein</fullName>
    </recommendedName>
</protein>
<dbReference type="KEGG" id="ccos:Pan44_38360"/>
<dbReference type="InParanoid" id="A0A517SI39"/>
<keyword evidence="2" id="KW-1185">Reference proteome</keyword>
<evidence type="ECO:0008006" key="3">
    <source>
        <dbReference type="Google" id="ProtNLM"/>
    </source>
</evidence>
<evidence type="ECO:0000313" key="1">
    <source>
        <dbReference type="EMBL" id="QDT55788.1"/>
    </source>
</evidence>
<dbReference type="Proteomes" id="UP000315700">
    <property type="component" value="Chromosome"/>
</dbReference>
<dbReference type="AlphaFoldDB" id="A0A517SI39"/>
<accession>A0A517SI39</accession>